<feature type="domain" description="FAD-binding" evidence="1">
    <location>
        <begin position="6"/>
        <end position="298"/>
    </location>
</feature>
<dbReference type="SUPFAM" id="SSF51905">
    <property type="entry name" value="FAD/NAD(P)-binding domain"/>
    <property type="match status" value="1"/>
</dbReference>
<dbReference type="InterPro" id="IPR002938">
    <property type="entry name" value="FAD-bd"/>
</dbReference>
<dbReference type="Gene3D" id="3.50.50.60">
    <property type="entry name" value="FAD/NAD(P)-binding domain"/>
    <property type="match status" value="1"/>
</dbReference>
<accession>A0A087S3M5</accession>
<evidence type="ECO:0000259" key="1">
    <source>
        <dbReference type="Pfam" id="PF01494"/>
    </source>
</evidence>
<dbReference type="Proteomes" id="UP000029387">
    <property type="component" value="Unassembled WGS sequence"/>
</dbReference>
<proteinExistence type="predicted"/>
<dbReference type="InterPro" id="IPR036188">
    <property type="entry name" value="FAD/NAD-bd_sf"/>
</dbReference>
<dbReference type="PANTHER" id="PTHR42685:SF18">
    <property type="entry name" value="DIGERANYLGERANYLGLYCEROPHOSPHOLIPID REDUCTASE"/>
    <property type="match status" value="1"/>
</dbReference>
<keyword evidence="3" id="KW-1185">Reference proteome</keyword>
<protein>
    <submittedName>
        <fullName evidence="2">Digeranylgeranylglycerophospholipid reductase 2 protein</fullName>
    </submittedName>
</protein>
<gene>
    <name evidence="2" type="ORF">AAA799P11_00076</name>
</gene>
<sequence length="378" mass="41798">MYFDAVVAGGSVAGLLCAREIAAKGFTVLVIEEDYEVGTPEHCGGLVSISGLEELGVVPFRKTFDHMIESAEITAPNGKSFSINSKKQKVIEISRRELDKQIAFQAQKNGAIIKVRTSFQEMTDTGIRTNEENIDCKIFVDARGVSSLIQKDRTGILSSAQYEIYANWIKKRKVEVIFDQEKYPGFFAWIIPSGEGKGKVGVAGKGINVAETIEKILEEKGEYSTIRKVFAPIWIKGPIEKFVENNIVIVGDAAGQAKPTTAGGIFTSGMGGVYAGQAIAEFLRTGDKSKLEEYQTKWTDRFGKEFEKQIFARKILERLDNNTINKLFESITPEILKDISEKDDFDFHTGSIVKLLGLKGSIKTAQTLIGGEFKKLLR</sequence>
<dbReference type="EMBL" id="JOSZ01000001">
    <property type="protein sequence ID" value="KFM20329.1"/>
    <property type="molecule type" value="Genomic_DNA"/>
</dbReference>
<dbReference type="Pfam" id="PF01494">
    <property type="entry name" value="FAD_binding_3"/>
    <property type="match status" value="1"/>
</dbReference>
<organism evidence="2 3">
    <name type="scientific">Marine Group I thaumarchaeote SCGC AAA799-P11</name>
    <dbReference type="NCBI Taxonomy" id="1502295"/>
    <lineage>
        <taxon>Archaea</taxon>
        <taxon>Nitrososphaerota</taxon>
        <taxon>Marine Group I</taxon>
    </lineage>
</organism>
<evidence type="ECO:0000313" key="2">
    <source>
        <dbReference type="EMBL" id="KFM20329.1"/>
    </source>
</evidence>
<dbReference type="PANTHER" id="PTHR42685">
    <property type="entry name" value="GERANYLGERANYL DIPHOSPHATE REDUCTASE"/>
    <property type="match status" value="1"/>
</dbReference>
<reference evidence="2 3" key="1">
    <citation type="submission" date="2014-06" db="EMBL/GenBank/DDBJ databases">
        <authorList>
            <person name="Ngugi D.K."/>
            <person name="Blom J."/>
            <person name="Alam I."/>
            <person name="Rashid M."/>
            <person name="Baalawi W."/>
            <person name="Zhang G."/>
            <person name="Hikmawan T."/>
            <person name="Guan Y."/>
            <person name="Antunes A."/>
            <person name="Siam R."/>
            <person name="El-Dorry H."/>
            <person name="Bajic V."/>
            <person name="Stingl U."/>
        </authorList>
    </citation>
    <scope>NUCLEOTIDE SEQUENCE [LARGE SCALE GENOMIC DNA]</scope>
    <source>
        <strain evidence="2">SCGC AAA799-P11</strain>
    </source>
</reference>
<dbReference type="GO" id="GO:0071949">
    <property type="term" value="F:FAD binding"/>
    <property type="evidence" value="ECO:0007669"/>
    <property type="project" value="InterPro"/>
</dbReference>
<dbReference type="InterPro" id="IPR050407">
    <property type="entry name" value="Geranylgeranyl_reductase"/>
</dbReference>
<dbReference type="AlphaFoldDB" id="A0A087S3M5"/>
<evidence type="ECO:0000313" key="3">
    <source>
        <dbReference type="Proteomes" id="UP000029387"/>
    </source>
</evidence>
<dbReference type="PRINTS" id="PR00420">
    <property type="entry name" value="RNGMNOXGNASE"/>
</dbReference>
<comment type="caution">
    <text evidence="2">The sequence shown here is derived from an EMBL/GenBank/DDBJ whole genome shotgun (WGS) entry which is preliminary data.</text>
</comment>
<name>A0A087S3M5_9ARCH</name>
<dbReference type="PATRIC" id="fig|1502295.3.peg.73"/>